<comment type="subcellular location">
    <subcellularLocation>
        <location evidence="1">Cell inner membrane</location>
        <topology evidence="1">Multi-pass membrane protein</topology>
    </subcellularLocation>
    <subcellularLocation>
        <location evidence="6">Cell membrane</location>
        <topology evidence="6">Multi-pass membrane protein</topology>
    </subcellularLocation>
</comment>
<accession>A0AAU8LR24</accession>
<evidence type="ECO:0000256" key="3">
    <source>
        <dbReference type="ARBA" id="ARBA00022692"/>
    </source>
</evidence>
<comment type="catalytic activity">
    <reaction evidence="6">
        <text>Na(+)(in) + 2 H(+)(out) = Na(+)(out) + 2 H(+)(in)</text>
        <dbReference type="Rhea" id="RHEA:29251"/>
        <dbReference type="ChEBI" id="CHEBI:15378"/>
        <dbReference type="ChEBI" id="CHEBI:29101"/>
    </reaction>
</comment>
<feature type="transmembrane region" description="Helical" evidence="6">
    <location>
        <begin position="133"/>
        <end position="154"/>
    </location>
</feature>
<keyword evidence="6" id="KW-0406">Ion transport</keyword>
<dbReference type="NCBIfam" id="NF007112">
    <property type="entry name" value="PRK09561.1"/>
    <property type="match status" value="1"/>
</dbReference>
<keyword evidence="6" id="KW-0813">Transport</keyword>
<feature type="transmembrane region" description="Helical" evidence="6">
    <location>
        <begin position="161"/>
        <end position="181"/>
    </location>
</feature>
<keyword evidence="4 6" id="KW-1133">Transmembrane helix</keyword>
<feature type="transmembrane region" description="Helical" evidence="6">
    <location>
        <begin position="336"/>
        <end position="358"/>
    </location>
</feature>
<reference evidence="7" key="2">
    <citation type="submission" date="2024-06" db="EMBL/GenBank/DDBJ databases">
        <authorList>
            <person name="Plum-Jensen L.E."/>
            <person name="Schramm A."/>
            <person name="Marshall I.P.G."/>
        </authorList>
    </citation>
    <scope>NUCLEOTIDE SEQUENCE</scope>
    <source>
        <strain evidence="7">Rat1</strain>
    </source>
</reference>
<feature type="transmembrane region" description="Helical" evidence="6">
    <location>
        <begin position="264"/>
        <end position="285"/>
    </location>
</feature>
<evidence type="ECO:0000313" key="7">
    <source>
        <dbReference type="EMBL" id="XCN71748.1"/>
    </source>
</evidence>
<feature type="transmembrane region" description="Helical" evidence="6">
    <location>
        <begin position="187"/>
        <end position="204"/>
    </location>
</feature>
<dbReference type="PANTHER" id="PTHR30341">
    <property type="entry name" value="SODIUM ION/PROTON ANTIPORTER NHAA-RELATED"/>
    <property type="match status" value="1"/>
</dbReference>
<feature type="transmembrane region" description="Helical" evidence="6">
    <location>
        <begin position="370"/>
        <end position="387"/>
    </location>
</feature>
<organism evidence="7">
    <name type="scientific">Candidatus Electrothrix aestuarii</name>
    <dbReference type="NCBI Taxonomy" id="3062594"/>
    <lineage>
        <taxon>Bacteria</taxon>
        <taxon>Pseudomonadati</taxon>
        <taxon>Thermodesulfobacteriota</taxon>
        <taxon>Desulfobulbia</taxon>
        <taxon>Desulfobulbales</taxon>
        <taxon>Desulfobulbaceae</taxon>
        <taxon>Candidatus Electrothrix</taxon>
    </lineage>
</organism>
<dbReference type="NCBIfam" id="TIGR00773">
    <property type="entry name" value="NhaA"/>
    <property type="match status" value="1"/>
</dbReference>
<feature type="transmembrane region" description="Helical" evidence="6">
    <location>
        <begin position="20"/>
        <end position="42"/>
    </location>
</feature>
<sequence>MKKATKFIIEFFKIEAAGGILLMATAALAVLCANIPGVNHLYEGLLHLYPLAWIPGIKEIGLNLSLHHLVNDGLMAIFFFLVGLELKREMLEGELSDRQNIMLPVIGAVGGMLVPALIYSALNMGDAMAMRGWAVPTATDIAFALGVLTLLGSGVPNSLKVFLTSLAIFDDLGAVLIIAFFYTSEIFAVPLAVVAGCAVVLAVMNRMQVTAKAPYLLVGAIMWFATLKSGVHATIAGVLLAMFIPLSSKKNPDVSPLKSLEHSLHSLVAYFILPVFAFANSGLNLKGVGMDQVLHTVPLGIVLGLFVGKQLGVFGLCFLSLKLKIAQLPKGINIGHLYGASLLCGIGFTMSLFIGGLAFQGGEKVFDERIGIILGSLISGAAGYAVLKMVTKKGVVGKDLA</sequence>
<dbReference type="NCBIfam" id="NF007111">
    <property type="entry name" value="PRK09560.1"/>
    <property type="match status" value="1"/>
</dbReference>
<comment type="similarity">
    <text evidence="6">Belongs to the NhaA Na(+)/H(+) (TC 2.A.33) antiporter family.</text>
</comment>
<dbReference type="InterPro" id="IPR004670">
    <property type="entry name" value="NhaA"/>
</dbReference>
<keyword evidence="6" id="KW-0050">Antiport</keyword>
<evidence type="ECO:0000256" key="4">
    <source>
        <dbReference type="ARBA" id="ARBA00022989"/>
    </source>
</evidence>
<evidence type="ECO:0000256" key="5">
    <source>
        <dbReference type="ARBA" id="ARBA00023136"/>
    </source>
</evidence>
<comment type="function">
    <text evidence="6">Na(+)/H(+) antiporter that extrudes sodium in exchange for external protons.</text>
</comment>
<keyword evidence="6" id="KW-0915">Sodium</keyword>
<keyword evidence="5 6" id="KW-0472">Membrane</keyword>
<dbReference type="InterPro" id="IPR023171">
    <property type="entry name" value="Na/H_antiporter_dom_sf"/>
</dbReference>
<keyword evidence="2 6" id="KW-1003">Cell membrane</keyword>
<dbReference type="GO" id="GO:0005886">
    <property type="term" value="C:plasma membrane"/>
    <property type="evidence" value="ECO:0007669"/>
    <property type="project" value="UniProtKB-SubCell"/>
</dbReference>
<dbReference type="Gene3D" id="1.20.1530.10">
    <property type="entry name" value="Na+/H+ antiporter like domain"/>
    <property type="match status" value="1"/>
</dbReference>
<dbReference type="KEGG" id="eaj:Q3M24_15720"/>
<feature type="transmembrane region" description="Helical" evidence="6">
    <location>
        <begin position="101"/>
        <end position="121"/>
    </location>
</feature>
<evidence type="ECO:0000256" key="6">
    <source>
        <dbReference type="HAMAP-Rule" id="MF_01844"/>
    </source>
</evidence>
<evidence type="ECO:0000256" key="2">
    <source>
        <dbReference type="ARBA" id="ARBA00022475"/>
    </source>
</evidence>
<feature type="transmembrane region" description="Helical" evidence="6">
    <location>
        <begin position="62"/>
        <end position="81"/>
    </location>
</feature>
<keyword evidence="3 6" id="KW-0812">Transmembrane</keyword>
<gene>
    <name evidence="6 7" type="primary">nhaA</name>
    <name evidence="7" type="ORF">Q3M24_15720</name>
</gene>
<dbReference type="PANTHER" id="PTHR30341:SF0">
    <property type="entry name" value="NA(+)_H(+) ANTIPORTER NHAA"/>
    <property type="match status" value="1"/>
</dbReference>
<reference evidence="7" key="1">
    <citation type="journal article" date="2024" name="Syst. Appl. Microbiol.">
        <title>First single-strain enrichments of Electrothrix cable bacteria, description of E. aestuarii sp. nov. and E. rattekaaiensis sp. nov., and proposal of a cable bacteria taxonomy following the rules of the SeqCode.</title>
        <authorList>
            <person name="Plum-Jensen L.E."/>
            <person name="Schramm A."/>
            <person name="Marshall I.P.G."/>
        </authorList>
    </citation>
    <scope>NUCLEOTIDE SEQUENCE</scope>
    <source>
        <strain evidence="7">Rat1</strain>
    </source>
</reference>
<evidence type="ECO:0000256" key="1">
    <source>
        <dbReference type="ARBA" id="ARBA00004429"/>
    </source>
</evidence>
<dbReference type="GO" id="GO:0015385">
    <property type="term" value="F:sodium:proton antiporter activity"/>
    <property type="evidence" value="ECO:0007669"/>
    <property type="project" value="UniProtKB-UniRule"/>
</dbReference>
<name>A0AAU8LR24_9BACT</name>
<proteinExistence type="inferred from homology"/>
<protein>
    <recommendedName>
        <fullName evidence="6">Na(+)/H(+) antiporter NhaA</fullName>
    </recommendedName>
    <alternativeName>
        <fullName evidence="6">Sodium/proton antiporter NhaA</fullName>
    </alternativeName>
</protein>
<dbReference type="AlphaFoldDB" id="A0AAU8LR24"/>
<keyword evidence="6" id="KW-0739">Sodium transport</keyword>
<dbReference type="EMBL" id="CP159373">
    <property type="protein sequence ID" value="XCN71748.1"/>
    <property type="molecule type" value="Genomic_DNA"/>
</dbReference>
<feature type="transmembrane region" description="Helical" evidence="6">
    <location>
        <begin position="297"/>
        <end position="321"/>
    </location>
</feature>
<feature type="transmembrane region" description="Helical" evidence="6">
    <location>
        <begin position="216"/>
        <end position="244"/>
    </location>
</feature>
<dbReference type="GO" id="GO:0006885">
    <property type="term" value="P:regulation of pH"/>
    <property type="evidence" value="ECO:0007669"/>
    <property type="project" value="UniProtKB-UniRule"/>
</dbReference>
<dbReference type="Pfam" id="PF06965">
    <property type="entry name" value="Na_H_antiport_1"/>
    <property type="match status" value="1"/>
</dbReference>
<dbReference type="HAMAP" id="MF_01844">
    <property type="entry name" value="NhaA"/>
    <property type="match status" value="1"/>
</dbReference>